<dbReference type="Proteomes" id="UP000074561">
    <property type="component" value="Chromosome"/>
</dbReference>
<organism evidence="1 2">
    <name type="scientific">Collimonas pratensis</name>
    <dbReference type="NCBI Taxonomy" id="279113"/>
    <lineage>
        <taxon>Bacteria</taxon>
        <taxon>Pseudomonadati</taxon>
        <taxon>Pseudomonadota</taxon>
        <taxon>Betaproteobacteria</taxon>
        <taxon>Burkholderiales</taxon>
        <taxon>Oxalobacteraceae</taxon>
        <taxon>Collimonas</taxon>
    </lineage>
</organism>
<dbReference type="STRING" id="279113.CPter91_3473"/>
<evidence type="ECO:0000313" key="1">
    <source>
        <dbReference type="EMBL" id="AMP05799.1"/>
    </source>
</evidence>
<proteinExistence type="predicted"/>
<name>A0A127Q6W3_9BURK</name>
<sequence length="41" mass="4830">MFLVLLRIGLITISIRMQRIFPWKKITLLSCAGVWQPHVCF</sequence>
<dbReference type="EMBL" id="CP013234">
    <property type="protein sequence ID" value="AMP05799.1"/>
    <property type="molecule type" value="Genomic_DNA"/>
</dbReference>
<dbReference type="KEGG" id="cpra:CPter91_3473"/>
<evidence type="ECO:0000313" key="2">
    <source>
        <dbReference type="Proteomes" id="UP000074561"/>
    </source>
</evidence>
<accession>A0A127Q6W3</accession>
<dbReference type="PATRIC" id="fig|279113.9.peg.3440"/>
<protein>
    <submittedName>
        <fullName evidence="1">Uncharacterized protein</fullName>
    </submittedName>
</protein>
<dbReference type="AlphaFoldDB" id="A0A127Q6W3"/>
<reference evidence="1 2" key="1">
    <citation type="submission" date="2015-11" db="EMBL/GenBank/DDBJ databases">
        <title>Exploring the genomic traits of fungus-feeding bacterial genus Collimonas.</title>
        <authorList>
            <person name="Song C."/>
            <person name="Schmidt R."/>
            <person name="de Jager V."/>
            <person name="Krzyzanowska D."/>
            <person name="Jongedijk E."/>
            <person name="Cankar K."/>
            <person name="Beekwilder J."/>
            <person name="van Veen A."/>
            <person name="de Boer W."/>
            <person name="van Veen J.A."/>
            <person name="Garbeva P."/>
        </authorList>
    </citation>
    <scope>NUCLEOTIDE SEQUENCE [LARGE SCALE GENOMIC DNA]</scope>
    <source>
        <strain evidence="1 2">Ter91</strain>
    </source>
</reference>
<gene>
    <name evidence="1" type="ORF">CPter91_3473</name>
</gene>